<dbReference type="Gene3D" id="3.40.50.150">
    <property type="entry name" value="Vaccinia Virus protein VP39"/>
    <property type="match status" value="1"/>
</dbReference>
<organism evidence="4 5">
    <name type="scientific">Roseinatronobacter ekhonensis</name>
    <dbReference type="NCBI Taxonomy" id="254356"/>
    <lineage>
        <taxon>Bacteria</taxon>
        <taxon>Pseudomonadati</taxon>
        <taxon>Pseudomonadota</taxon>
        <taxon>Alphaproteobacteria</taxon>
        <taxon>Rhodobacterales</taxon>
        <taxon>Paracoccaceae</taxon>
        <taxon>Roseinatronobacter</taxon>
    </lineage>
</organism>
<dbReference type="Pfam" id="PF13649">
    <property type="entry name" value="Methyltransf_25"/>
    <property type="match status" value="1"/>
</dbReference>
<dbReference type="CDD" id="cd02440">
    <property type="entry name" value="AdoMet_MTases"/>
    <property type="match status" value="1"/>
</dbReference>
<evidence type="ECO:0000313" key="5">
    <source>
        <dbReference type="Proteomes" id="UP000272908"/>
    </source>
</evidence>
<evidence type="ECO:0000256" key="1">
    <source>
        <dbReference type="ARBA" id="ARBA00022603"/>
    </source>
</evidence>
<dbReference type="InterPro" id="IPR041698">
    <property type="entry name" value="Methyltransf_25"/>
</dbReference>
<dbReference type="Proteomes" id="UP000272908">
    <property type="component" value="Unassembled WGS sequence"/>
</dbReference>
<accession>A0A3B0MD92</accession>
<dbReference type="RefSeq" id="WP_121097036.1">
    <property type="nucleotide sequence ID" value="NZ_UIHC01000079.1"/>
</dbReference>
<dbReference type="GO" id="GO:0043770">
    <property type="term" value="F:demethylmenaquinone methyltransferase activity"/>
    <property type="evidence" value="ECO:0007669"/>
    <property type="project" value="UniProtKB-EC"/>
</dbReference>
<dbReference type="PANTHER" id="PTHR43861:SF1">
    <property type="entry name" value="TRANS-ACONITATE 2-METHYLTRANSFERASE"/>
    <property type="match status" value="1"/>
</dbReference>
<dbReference type="EC" id="2.1.1.163" evidence="4"/>
<reference evidence="5" key="1">
    <citation type="submission" date="2018-08" db="EMBL/GenBank/DDBJ databases">
        <authorList>
            <person name="Rodrigo-Torres L."/>
            <person name="Arahal R. D."/>
            <person name="Lucena T."/>
        </authorList>
    </citation>
    <scope>NUCLEOTIDE SEQUENCE [LARGE SCALE GENOMIC DNA]</scope>
    <source>
        <strain evidence="5">CECT 7235</strain>
    </source>
</reference>
<evidence type="ECO:0000259" key="3">
    <source>
        <dbReference type="Pfam" id="PF13649"/>
    </source>
</evidence>
<dbReference type="OrthoDB" id="9777638at2"/>
<dbReference type="EMBL" id="UIHC01000079">
    <property type="protein sequence ID" value="SUZ33831.1"/>
    <property type="molecule type" value="Genomic_DNA"/>
</dbReference>
<dbReference type="GO" id="GO:0032259">
    <property type="term" value="P:methylation"/>
    <property type="evidence" value="ECO:0007669"/>
    <property type="project" value="UniProtKB-KW"/>
</dbReference>
<evidence type="ECO:0000313" key="4">
    <source>
        <dbReference type="EMBL" id="SUZ33831.1"/>
    </source>
</evidence>
<keyword evidence="5" id="KW-1185">Reference proteome</keyword>
<keyword evidence="2 4" id="KW-0808">Transferase</keyword>
<dbReference type="PANTHER" id="PTHR43861">
    <property type="entry name" value="TRANS-ACONITATE 2-METHYLTRANSFERASE-RELATED"/>
    <property type="match status" value="1"/>
</dbReference>
<dbReference type="InterPro" id="IPR029063">
    <property type="entry name" value="SAM-dependent_MTases_sf"/>
</dbReference>
<name>A0A3B0MD92_9RHOB</name>
<dbReference type="AlphaFoldDB" id="A0A3B0MD92"/>
<sequence>MAETSHAVLMDKTYRRQRLIYDATRAWFLLGRDHLVAHLDVPAGGRVLEIACGTGRNLDHIARATPEGRLYGLDISEEMLRSARAKLGPRAMLAHGDATAFDGRTLFSVAGFDRVFLSYSLSMIPDWTRAIDCALDHLAPGGSLHLVDFGRQHRLPSIARAGLNAWLAKFHVTPRHTLNAHLRDVANRRGLHLEHADLFASYAQHAILTRHSN</sequence>
<keyword evidence="1 4" id="KW-0489">Methyltransferase</keyword>
<protein>
    <submittedName>
        <fullName evidence="4">Demethylmenaquinone methyltransferase</fullName>
        <ecNumber evidence="4">2.1.1.163</ecNumber>
    </submittedName>
</protein>
<gene>
    <name evidence="4" type="primary">menG_2</name>
    <name evidence="4" type="ORF">ROE7235_03606</name>
</gene>
<dbReference type="SUPFAM" id="SSF53335">
    <property type="entry name" value="S-adenosyl-L-methionine-dependent methyltransferases"/>
    <property type="match status" value="1"/>
</dbReference>
<evidence type="ECO:0000256" key="2">
    <source>
        <dbReference type="ARBA" id="ARBA00022679"/>
    </source>
</evidence>
<feature type="domain" description="Methyltransferase" evidence="3">
    <location>
        <begin position="47"/>
        <end position="142"/>
    </location>
</feature>
<proteinExistence type="predicted"/>